<sequence length="229" mass="25445">MGVLALRTLRCLLIYADDPMNAGCIALRRSRVDDIIDKLHSHGLPVDSWDAAALNLPRGLLRGNYDAVLLWTADDTFCDRKRLGDELADYVDAGGGVVCMYVEPGTQPSGRWLREEYHPLEHVSITTGRHLGIGKIHRGQHPILSGVGDFRGGRQSWHNVGVLRPSARRIADWTDGVPFLAESRDTRVVFLNFYPCSSDLHPGYWDSSGDGTRLIANALCYAARRTHLI</sequence>
<name>A0A0G4FRP6_VITBC</name>
<dbReference type="SUPFAM" id="SSF52317">
    <property type="entry name" value="Class I glutamine amidotransferase-like"/>
    <property type="match status" value="1"/>
</dbReference>
<proteinExistence type="predicted"/>
<dbReference type="OrthoDB" id="17288at2759"/>
<evidence type="ECO:0000313" key="1">
    <source>
        <dbReference type="EMBL" id="CEM17323.1"/>
    </source>
</evidence>
<evidence type="ECO:0000313" key="2">
    <source>
        <dbReference type="Proteomes" id="UP000041254"/>
    </source>
</evidence>
<accession>A0A0G4FRP6</accession>
<gene>
    <name evidence="1" type="ORF">Vbra_21615</name>
</gene>
<dbReference type="InterPro" id="IPR029062">
    <property type="entry name" value="Class_I_gatase-like"/>
</dbReference>
<keyword evidence="2" id="KW-1185">Reference proteome</keyword>
<dbReference type="Proteomes" id="UP000041254">
    <property type="component" value="Unassembled WGS sequence"/>
</dbReference>
<protein>
    <recommendedName>
        <fullName evidence="3">ThuA-like domain-containing protein</fullName>
    </recommendedName>
</protein>
<dbReference type="VEuPathDB" id="CryptoDB:Vbra_21615"/>
<reference evidence="1 2" key="1">
    <citation type="submission" date="2014-11" db="EMBL/GenBank/DDBJ databases">
        <authorList>
            <person name="Zhu J."/>
            <person name="Qi W."/>
            <person name="Song R."/>
        </authorList>
    </citation>
    <scope>NUCLEOTIDE SEQUENCE [LARGE SCALE GENOMIC DNA]</scope>
</reference>
<dbReference type="AlphaFoldDB" id="A0A0G4FRP6"/>
<organism evidence="1 2">
    <name type="scientific">Vitrella brassicaformis (strain CCMP3155)</name>
    <dbReference type="NCBI Taxonomy" id="1169540"/>
    <lineage>
        <taxon>Eukaryota</taxon>
        <taxon>Sar</taxon>
        <taxon>Alveolata</taxon>
        <taxon>Colpodellida</taxon>
        <taxon>Vitrellaceae</taxon>
        <taxon>Vitrella</taxon>
    </lineage>
</organism>
<dbReference type="InParanoid" id="A0A0G4FRP6"/>
<evidence type="ECO:0008006" key="3">
    <source>
        <dbReference type="Google" id="ProtNLM"/>
    </source>
</evidence>
<dbReference type="EMBL" id="CDMY01000488">
    <property type="protein sequence ID" value="CEM17323.1"/>
    <property type="molecule type" value="Genomic_DNA"/>
</dbReference>
<dbReference type="OMA" id="AAYSNCG"/>